<feature type="compositionally biased region" description="Gly residues" evidence="1">
    <location>
        <begin position="107"/>
        <end position="118"/>
    </location>
</feature>
<feature type="compositionally biased region" description="Polar residues" evidence="1">
    <location>
        <begin position="1"/>
        <end position="11"/>
    </location>
</feature>
<feature type="region of interest" description="Disordered" evidence="1">
    <location>
        <begin position="229"/>
        <end position="259"/>
    </location>
</feature>
<sequence length="311" mass="32614">MTRISQPSQAETAHLDRSHEAGRSGNESEIARHAALYRSTTRFAYAAKPQGNQRGSLRTRKLAQLQAKRRRAAALRRSRMSGSGGVDDDGDDEGGAHEESRRVTRDAGGGGGGGGDHGGQSHDGQHDGEGAVPPAIRMRPGEPAPPLEPGALQTLAATCSNDAEKTAAVRGGLCDGLLDVRDGMAAHPDAAFDARLYELSADARAALRHGTPKSVNPAELRELMIASSRRRGGSENAARGTAGTPPSSAHASNADAGTAQPQLSRVQRLNLLGYLFLLNAQSPLPPSQRDRSINTLSSLRAGALARGKRPR</sequence>
<keyword evidence="3" id="KW-1185">Reference proteome</keyword>
<evidence type="ECO:0000313" key="2">
    <source>
        <dbReference type="EMBL" id="OAJ61465.1"/>
    </source>
</evidence>
<accession>A0ABX2V1F5</accession>
<feature type="compositionally biased region" description="Basic and acidic residues" evidence="1">
    <location>
        <begin position="119"/>
        <end position="129"/>
    </location>
</feature>
<feature type="compositionally biased region" description="Basic residues" evidence="1">
    <location>
        <begin position="57"/>
        <end position="79"/>
    </location>
</feature>
<comment type="caution">
    <text evidence="2">The sequence shown here is derived from an EMBL/GenBank/DDBJ whole genome shotgun (WGS) entry which is preliminary data.</text>
</comment>
<protein>
    <submittedName>
        <fullName evidence="2">Uncharacterized protein</fullName>
    </submittedName>
</protein>
<feature type="compositionally biased region" description="Basic and acidic residues" evidence="1">
    <location>
        <begin position="13"/>
        <end position="22"/>
    </location>
</feature>
<name>A0ABX2V1F5_9BURK</name>
<feature type="region of interest" description="Disordered" evidence="1">
    <location>
        <begin position="1"/>
        <end position="149"/>
    </location>
</feature>
<gene>
    <name evidence="2" type="ORF">A6V36_24120</name>
</gene>
<feature type="compositionally biased region" description="Basic and acidic residues" evidence="1">
    <location>
        <begin position="94"/>
        <end position="105"/>
    </location>
</feature>
<dbReference type="Proteomes" id="UP000077961">
    <property type="component" value="Unassembled WGS sequence"/>
</dbReference>
<dbReference type="EMBL" id="LXJZ01000091">
    <property type="protein sequence ID" value="OAJ61465.1"/>
    <property type="molecule type" value="Genomic_DNA"/>
</dbReference>
<organism evidence="2 3">
    <name type="scientific">Paraburkholderia ginsengiterrae</name>
    <dbReference type="NCBI Taxonomy" id="1462993"/>
    <lineage>
        <taxon>Bacteria</taxon>
        <taxon>Pseudomonadati</taxon>
        <taxon>Pseudomonadota</taxon>
        <taxon>Betaproteobacteria</taxon>
        <taxon>Burkholderiales</taxon>
        <taxon>Burkholderiaceae</taxon>
        <taxon>Paraburkholderia</taxon>
    </lineage>
</organism>
<evidence type="ECO:0000256" key="1">
    <source>
        <dbReference type="SAM" id="MobiDB-lite"/>
    </source>
</evidence>
<evidence type="ECO:0000313" key="3">
    <source>
        <dbReference type="Proteomes" id="UP000077961"/>
    </source>
</evidence>
<dbReference type="RefSeq" id="WP_064266296.1">
    <property type="nucleotide sequence ID" value="NZ_LXJZ01000091.1"/>
</dbReference>
<reference evidence="2 3" key="1">
    <citation type="submission" date="2016-04" db="EMBL/GenBank/DDBJ databases">
        <title>Reclassification of Paraburkholderia panaciterrae (Farh et al. 2015) Dobritsa &amp; Samadpour 2016 as a later homotypic synonym of Paraburkholderia ginsengiterrae (Farh et al. 2015) Dobritsa &amp; Samadpour 2016.</title>
        <authorList>
            <person name="Dobritsa A.P."/>
            <person name="Kutumbaka K."/>
            <person name="Samadpour M."/>
        </authorList>
    </citation>
    <scope>NUCLEOTIDE SEQUENCE [LARGE SCALE GENOMIC DNA]</scope>
    <source>
        <strain evidence="2 3">DCY85-1</strain>
    </source>
</reference>
<proteinExistence type="predicted"/>
<feature type="region of interest" description="Disordered" evidence="1">
    <location>
        <begin position="283"/>
        <end position="311"/>
    </location>
</feature>